<protein>
    <recommendedName>
        <fullName evidence="2">DUF755 domain-containing protein</fullName>
    </recommendedName>
</protein>
<dbReference type="GeneID" id="9086649"/>
<dbReference type="InterPro" id="IPR008474">
    <property type="entry name" value="DUF755"/>
</dbReference>
<feature type="compositionally biased region" description="Low complexity" evidence="1">
    <location>
        <begin position="109"/>
        <end position="128"/>
    </location>
</feature>
<accession>Q9JG52</accession>
<proteinExistence type="predicted"/>
<feature type="region of interest" description="Disordered" evidence="1">
    <location>
        <begin position="77"/>
        <end position="128"/>
    </location>
</feature>
<organism evidence="3 4">
    <name type="scientific">Torque teno mini virus 2</name>
    <dbReference type="NCBI Taxonomy" id="687370"/>
    <lineage>
        <taxon>Viruses</taxon>
        <taxon>Monodnaviria</taxon>
        <taxon>Shotokuvirae</taxon>
        <taxon>Commensaviricota</taxon>
        <taxon>Cardeaviricetes</taxon>
        <taxon>Sanitavirales</taxon>
        <taxon>Anelloviridae</taxon>
        <taxon>Betatorquevirus</taxon>
        <taxon>Betatorquevirus homini2</taxon>
    </lineage>
</organism>
<reference evidence="3 4" key="1">
    <citation type="journal article" date="2000" name="Intervirology">
        <title>Full or near full length nucleotide sequences of TT virus variants (Types SANBAN and YONBAN) and the TT virus-like mini virus.</title>
        <authorList>
            <person name="Takahashi K."/>
            <person name="Hijikata M."/>
            <person name="Samokhvalov E.I."/>
            <person name="Mishiro S."/>
        </authorList>
    </citation>
    <scope>NUCLEOTIDE SEQUENCE [LARGE SCALE GENOMIC DNA]</scope>
    <source>
        <strain evidence="3">TLMV-NLC023</strain>
    </source>
</reference>
<evidence type="ECO:0000313" key="3">
    <source>
        <dbReference type="EMBL" id="BAA93607.1"/>
    </source>
</evidence>
<dbReference type="EMBL" id="AB038629">
    <property type="protein sequence ID" value="BAA93607.1"/>
    <property type="molecule type" value="Genomic_DNA"/>
</dbReference>
<name>Q9JG52_9VIRU</name>
<dbReference type="Proteomes" id="UP000157177">
    <property type="component" value="Segment"/>
</dbReference>
<keyword evidence="4" id="KW-1185">Reference proteome</keyword>
<dbReference type="RefSeq" id="YP_003587885.1">
    <property type="nucleotide sequence ID" value="NC_014086.1"/>
</dbReference>
<evidence type="ECO:0000256" key="1">
    <source>
        <dbReference type="SAM" id="MobiDB-lite"/>
    </source>
</evidence>
<evidence type="ECO:0000259" key="2">
    <source>
        <dbReference type="Pfam" id="PF05501"/>
    </source>
</evidence>
<sequence length="128" mass="14547">MQCTLFISSSEDALLQCKTLKTPANNPNSPCPVTSYKQYKSLIQQQTNNQCSTTLTNEDIHLQKQLRKELKRLKTVKHLYSQISSTHESKRKRHRRTRARKKPTHHKTSPSSSSTSDEGDSSSSESSN</sequence>
<feature type="domain" description="DUF755" evidence="2">
    <location>
        <begin position="25"/>
        <end position="127"/>
    </location>
</feature>
<feature type="compositionally biased region" description="Basic residues" evidence="1">
    <location>
        <begin position="89"/>
        <end position="108"/>
    </location>
</feature>
<dbReference type="KEGG" id="vg:9086649"/>
<evidence type="ECO:0000313" key="4">
    <source>
        <dbReference type="Proteomes" id="UP000157177"/>
    </source>
</evidence>
<dbReference type="Pfam" id="PF05501">
    <property type="entry name" value="DUF755"/>
    <property type="match status" value="1"/>
</dbReference>